<dbReference type="GeneID" id="10966205"/>
<organism evidence="2 3">
    <name type="scientific">Leishmania infantum</name>
    <dbReference type="NCBI Taxonomy" id="5671"/>
    <lineage>
        <taxon>Eukaryota</taxon>
        <taxon>Discoba</taxon>
        <taxon>Euglenozoa</taxon>
        <taxon>Kinetoplastea</taxon>
        <taxon>Metakinetoplastina</taxon>
        <taxon>Trypanosomatida</taxon>
        <taxon>Trypanosomatidae</taxon>
        <taxon>Leishmaniinae</taxon>
        <taxon>Leishmania</taxon>
    </lineage>
</organism>
<accession>E9AHE2</accession>
<gene>
    <name evidence="2" type="ORF">LINJ_27_0560</name>
</gene>
<dbReference type="VEuPathDB" id="TriTrypDB:LINF_270013200"/>
<dbReference type="KEGG" id="lif:LINJ_27_0560"/>
<reference evidence="2 3" key="2">
    <citation type="journal article" date="2011" name="Genome Res.">
        <title>Chromosome and gene copy number variation allow major structural change between species and strains of Leishmania.</title>
        <authorList>
            <person name="Rogers M.B."/>
            <person name="Hilley J.D."/>
            <person name="Dickens N.J."/>
            <person name="Wilkes J."/>
            <person name="Bates P.A."/>
            <person name="Depledge D.P."/>
            <person name="Harris D."/>
            <person name="Her Y."/>
            <person name="Herzyk P."/>
            <person name="Imamura H."/>
            <person name="Otto T.D."/>
            <person name="Sanders M."/>
            <person name="Seeger K."/>
            <person name="Dujardin J.C."/>
            <person name="Berriman M."/>
            <person name="Smith D.F."/>
            <person name="Hertz-Fowler C."/>
            <person name="Mottram J.C."/>
        </authorList>
    </citation>
    <scope>NUCLEOTIDE SEQUENCE [LARGE SCALE GENOMIC DNA]</scope>
    <source>
        <strain evidence="2 3">JPCM5</strain>
    </source>
</reference>
<name>E9AHE2_LEIIN</name>
<reference evidence="2 3" key="1">
    <citation type="journal article" date="2007" name="Nat. Genet.">
        <title>Comparative genomic analysis of three Leishmania species that cause diverse human disease.</title>
        <authorList>
            <person name="Peacock C.S."/>
            <person name="Seeger K."/>
            <person name="Harris D."/>
            <person name="Murphy L."/>
            <person name="Ruiz J.C."/>
            <person name="Quail M.A."/>
            <person name="Peters N."/>
            <person name="Adlem E."/>
            <person name="Tivey A."/>
            <person name="Aslett M."/>
            <person name="Kerhornou A."/>
            <person name="Ivens A."/>
            <person name="Fraser A."/>
            <person name="Rajandream M.A."/>
            <person name="Carver T."/>
            <person name="Norbertczak H."/>
            <person name="Chillingworth T."/>
            <person name="Hance Z."/>
            <person name="Jagels K."/>
            <person name="Moule S."/>
            <person name="Ormond D."/>
            <person name="Rutter S."/>
            <person name="Squares R."/>
            <person name="Whitehead S."/>
            <person name="Rabbinowitsch E."/>
            <person name="Arrowsmith C."/>
            <person name="White B."/>
            <person name="Thurston S."/>
            <person name="Bringaud F."/>
            <person name="Baldauf S.L."/>
            <person name="Faulconbridge A."/>
            <person name="Jeffares D."/>
            <person name="Depledge D.P."/>
            <person name="Oyola S.O."/>
            <person name="Hilley J.D."/>
            <person name="Brito L.O."/>
            <person name="Tosi L.R."/>
            <person name="Barrell B."/>
            <person name="Cruz A.K."/>
            <person name="Mottram J.C."/>
            <person name="Smith D.F."/>
            <person name="Berriman M."/>
        </authorList>
    </citation>
    <scope>NUCLEOTIDE SEQUENCE [LARGE SCALE GENOMIC DNA]</scope>
    <source>
        <strain evidence="2 3">JPCM5</strain>
    </source>
</reference>
<proteinExistence type="predicted"/>
<sequence length="494" mass="53559">MLDASTWRRVLANSAGSHGALFPSTLILVCVFSSFRRRPRTNASMRLRNPCGVKGIAADALVDLVQGCYPSATVLFTSVASSAATADNSEVRISSSFDAWQAKLHTRRAWRQGLTVETPGFQRILARRHIVPATSAEAGASSWWALLYAADATNSPPVALPQQPSKSLPPSDIAHPILCCPDAIVYIGGVEVRDVTQVVAPMLVNAVTRVEAPRSTVGAASATHRAERQAPSYCRRSVDWPTIWADKRCAMRGADLLELSLAVPSGVDHRHADIRERMLVSIANPDVTLADLQRQRHAERRGPLRTSFGFSLPCIRAALPAAVIRAVRVLRRWQQDVVHCIPSTSAFWVSSVGHLLETSVGDAASPLTQRAEACTRQEQELGMSETQVRHLFAIVQPDSDQTKIRVPPPGEATKLLTFLLTSTVLQLACTSPLEAWNGINYFLPAERFDGTTDAEVLLRTMRGGAGTHLTFPIFSTLYGASCGEEQGPLSQSSS</sequence>
<feature type="transmembrane region" description="Helical" evidence="1">
    <location>
        <begin position="15"/>
        <end position="35"/>
    </location>
</feature>
<keyword evidence="1" id="KW-1133">Transmembrane helix</keyword>
<evidence type="ECO:0000313" key="3">
    <source>
        <dbReference type="Proteomes" id="UP000008153"/>
    </source>
</evidence>
<reference key="3">
    <citation type="submission" date="2011-02" db="EMBL/GenBank/DDBJ databases">
        <title>Chromosome and gene copy number variation allow genomic structural differences between species and strains of Leishmania.</title>
        <authorList>
            <person name="Hilley J.D."/>
            <person name="Rogers M."/>
            <person name="Wilkes J."/>
            <person name="Dickens N.J."/>
            <person name="Bates P."/>
            <person name="Depledge D.P."/>
            <person name="Harris D."/>
            <person name="Her Y."/>
            <person name="Herzyk P."/>
            <person name="Imamura H."/>
            <person name="Otto T.D."/>
            <person name="Saad W."/>
            <person name="Seeger K."/>
            <person name="Berriman M."/>
            <person name="Smith D.F."/>
            <person name="Hertz-Fowler C."/>
            <person name="Mottram J.C."/>
        </authorList>
    </citation>
    <scope>NUCLEOTIDE SEQUENCE</scope>
    <source>
        <strain>JPCM5</strain>
    </source>
</reference>
<dbReference type="EMBL" id="FR796459">
    <property type="protein sequence ID" value="CBZ08819.1"/>
    <property type="molecule type" value="Genomic_DNA"/>
</dbReference>
<dbReference type="OMA" id="CYPSATV"/>
<keyword evidence="3" id="KW-1185">Reference proteome</keyword>
<evidence type="ECO:0000313" key="2">
    <source>
        <dbReference type="EMBL" id="CBZ08819.1"/>
    </source>
</evidence>
<dbReference type="eggNOG" id="ENOG502S882">
    <property type="taxonomic scope" value="Eukaryota"/>
</dbReference>
<dbReference type="RefSeq" id="XP_003392643.1">
    <property type="nucleotide sequence ID" value="XM_003392595.1"/>
</dbReference>
<dbReference type="Proteomes" id="UP000008153">
    <property type="component" value="Chromosome 27"/>
</dbReference>
<dbReference type="AlphaFoldDB" id="E9AHE2"/>
<keyword evidence="1" id="KW-0472">Membrane</keyword>
<evidence type="ECO:0000256" key="1">
    <source>
        <dbReference type="SAM" id="Phobius"/>
    </source>
</evidence>
<protein>
    <submittedName>
        <fullName evidence="2">Uncharacterized protein</fullName>
    </submittedName>
</protein>
<dbReference type="InParanoid" id="E9AHE2"/>
<keyword evidence="1" id="KW-0812">Transmembrane</keyword>